<feature type="region of interest" description="Disordered" evidence="5">
    <location>
        <begin position="880"/>
        <end position="1067"/>
    </location>
</feature>
<dbReference type="EMBL" id="JAGMVJ010000011">
    <property type="protein sequence ID" value="KAH7086620.1"/>
    <property type="molecule type" value="Genomic_DNA"/>
</dbReference>
<dbReference type="GO" id="GO:0051231">
    <property type="term" value="P:spindle elongation"/>
    <property type="evidence" value="ECO:0007669"/>
    <property type="project" value="TreeGrafter"/>
</dbReference>
<organism evidence="7 8">
    <name type="scientific">Paraphoma chrysanthemicola</name>
    <dbReference type="NCBI Taxonomy" id="798071"/>
    <lineage>
        <taxon>Eukaryota</taxon>
        <taxon>Fungi</taxon>
        <taxon>Dikarya</taxon>
        <taxon>Ascomycota</taxon>
        <taxon>Pezizomycotina</taxon>
        <taxon>Dothideomycetes</taxon>
        <taxon>Pleosporomycetidae</taxon>
        <taxon>Pleosporales</taxon>
        <taxon>Pleosporineae</taxon>
        <taxon>Phaeosphaeriaceae</taxon>
        <taxon>Paraphoma</taxon>
    </lineage>
</organism>
<keyword evidence="2" id="KW-0963">Cytoplasm</keyword>
<evidence type="ECO:0000259" key="6">
    <source>
        <dbReference type="PROSITE" id="PS50853"/>
    </source>
</evidence>
<feature type="domain" description="Fibronectin type-III" evidence="6">
    <location>
        <begin position="66"/>
        <end position="154"/>
    </location>
</feature>
<feature type="compositionally biased region" description="Polar residues" evidence="5">
    <location>
        <begin position="1106"/>
        <end position="1116"/>
    </location>
</feature>
<dbReference type="GO" id="GO:0005876">
    <property type="term" value="C:spindle microtubule"/>
    <property type="evidence" value="ECO:0007669"/>
    <property type="project" value="TreeGrafter"/>
</dbReference>
<feature type="compositionally biased region" description="Low complexity" evidence="5">
    <location>
        <begin position="308"/>
        <end position="317"/>
    </location>
</feature>
<feature type="compositionally biased region" description="Low complexity" evidence="5">
    <location>
        <begin position="899"/>
        <end position="913"/>
    </location>
</feature>
<dbReference type="PANTHER" id="PTHR47970:SF12">
    <property type="entry name" value="KINESIN FAMILY MEMBER 11"/>
    <property type="match status" value="1"/>
</dbReference>
<feature type="compositionally biased region" description="Basic and acidic residues" evidence="5">
    <location>
        <begin position="202"/>
        <end position="218"/>
    </location>
</feature>
<keyword evidence="3" id="KW-0505">Motor protein</keyword>
<accession>A0A8K0VXZ4</accession>
<feature type="region of interest" description="Disordered" evidence="5">
    <location>
        <begin position="544"/>
        <end position="779"/>
    </location>
</feature>
<feature type="compositionally biased region" description="Pro residues" evidence="5">
    <location>
        <begin position="915"/>
        <end position="924"/>
    </location>
</feature>
<protein>
    <recommendedName>
        <fullName evidence="6">Fibronectin type-III domain-containing protein</fullName>
    </recommendedName>
</protein>
<proteinExistence type="predicted"/>
<feature type="compositionally biased region" description="Polar residues" evidence="5">
    <location>
        <begin position="754"/>
        <end position="769"/>
    </location>
</feature>
<evidence type="ECO:0000256" key="3">
    <source>
        <dbReference type="ARBA" id="ARBA00023175"/>
    </source>
</evidence>
<feature type="region of interest" description="Disordered" evidence="5">
    <location>
        <begin position="796"/>
        <end position="820"/>
    </location>
</feature>
<evidence type="ECO:0000256" key="5">
    <source>
        <dbReference type="SAM" id="MobiDB-lite"/>
    </source>
</evidence>
<evidence type="ECO:0000256" key="1">
    <source>
        <dbReference type="ARBA" id="ARBA00004245"/>
    </source>
</evidence>
<comment type="subcellular location">
    <subcellularLocation>
        <location evidence="1">Cytoplasm</location>
        <location evidence="1">Cytoskeleton</location>
    </subcellularLocation>
</comment>
<dbReference type="AlphaFoldDB" id="A0A8K0VXZ4"/>
<feature type="region of interest" description="Disordered" evidence="5">
    <location>
        <begin position="156"/>
        <end position="184"/>
    </location>
</feature>
<feature type="compositionally biased region" description="Basic and acidic residues" evidence="5">
    <location>
        <begin position="278"/>
        <end position="305"/>
    </location>
</feature>
<feature type="region of interest" description="Disordered" evidence="5">
    <location>
        <begin position="276"/>
        <end position="325"/>
    </location>
</feature>
<feature type="region of interest" description="Disordered" evidence="5">
    <location>
        <begin position="1079"/>
        <end position="1165"/>
    </location>
</feature>
<reference evidence="7" key="1">
    <citation type="journal article" date="2021" name="Nat. Commun.">
        <title>Genetic determinants of endophytism in the Arabidopsis root mycobiome.</title>
        <authorList>
            <person name="Mesny F."/>
            <person name="Miyauchi S."/>
            <person name="Thiergart T."/>
            <person name="Pickel B."/>
            <person name="Atanasova L."/>
            <person name="Karlsson M."/>
            <person name="Huettel B."/>
            <person name="Barry K.W."/>
            <person name="Haridas S."/>
            <person name="Chen C."/>
            <person name="Bauer D."/>
            <person name="Andreopoulos W."/>
            <person name="Pangilinan J."/>
            <person name="LaButti K."/>
            <person name="Riley R."/>
            <person name="Lipzen A."/>
            <person name="Clum A."/>
            <person name="Drula E."/>
            <person name="Henrissat B."/>
            <person name="Kohler A."/>
            <person name="Grigoriev I.V."/>
            <person name="Martin F.M."/>
            <person name="Hacquard S."/>
        </authorList>
    </citation>
    <scope>NUCLEOTIDE SEQUENCE</scope>
    <source>
        <strain evidence="7">MPI-SDFR-AT-0120</strain>
    </source>
</reference>
<keyword evidence="4" id="KW-0206">Cytoskeleton</keyword>
<evidence type="ECO:0000313" key="8">
    <source>
        <dbReference type="Proteomes" id="UP000813461"/>
    </source>
</evidence>
<feature type="compositionally biased region" description="Polar residues" evidence="5">
    <location>
        <begin position="883"/>
        <end position="893"/>
    </location>
</feature>
<dbReference type="GO" id="GO:0008574">
    <property type="term" value="F:plus-end-directed microtubule motor activity"/>
    <property type="evidence" value="ECO:0007669"/>
    <property type="project" value="TreeGrafter"/>
</dbReference>
<keyword evidence="8" id="KW-1185">Reference proteome</keyword>
<evidence type="ECO:0000256" key="4">
    <source>
        <dbReference type="ARBA" id="ARBA00023212"/>
    </source>
</evidence>
<feature type="compositionally biased region" description="Basic and acidic residues" evidence="5">
    <location>
        <begin position="938"/>
        <end position="1005"/>
    </location>
</feature>
<dbReference type="InterPro" id="IPR013783">
    <property type="entry name" value="Ig-like_fold"/>
</dbReference>
<dbReference type="CDD" id="cd00063">
    <property type="entry name" value="FN3"/>
    <property type="match status" value="1"/>
</dbReference>
<dbReference type="GO" id="GO:0090307">
    <property type="term" value="P:mitotic spindle assembly"/>
    <property type="evidence" value="ECO:0007669"/>
    <property type="project" value="TreeGrafter"/>
</dbReference>
<dbReference type="SMART" id="SM00060">
    <property type="entry name" value="FN3"/>
    <property type="match status" value="1"/>
</dbReference>
<feature type="region of interest" description="Disordered" evidence="5">
    <location>
        <begin position="406"/>
        <end position="428"/>
    </location>
</feature>
<dbReference type="InterPro" id="IPR036116">
    <property type="entry name" value="FN3_sf"/>
</dbReference>
<dbReference type="InterPro" id="IPR003961">
    <property type="entry name" value="FN3_dom"/>
</dbReference>
<name>A0A8K0VXZ4_9PLEO</name>
<sequence length="1165" mass="127622">MVSEPLSSLSWPPLVARYNVESLLYSSSGWMRTACIVLALFWVAFRAYQVLSQPVEKLVQVLGLEVPVAPIVSLAGIKADGVLLHWKPPDQRASILKYVIRINGIDIGDISPQETSVTIENLQPDHHYIIRIVTLNSSNFQAPSVPIRMRTLHADSDQWYSPNPSKEPQAASEDETFTPTPIIRPNKSLADVVTPFIAPVMTREHSNSTARRRPDMGRRNSPASQTVDQARSALESTDSNDSLRQLTEKLNSLRQELDDMERQIQEEDQDFITQKAGLVEKRDEKKGALKEKEDASRDLRKEVATLERQSASAQTRRAQQEKVLRQKEAERKKLKDDVAKWTREAVELREAAERIAKERVEYEASSEKRIQAIKDKHAEELQSNKVLEDAIREKGIQIKALEEERQKLEEGQEGGEAPDGADTAEREEDNRWKMTLGLLQQQYAQAWTLFTEAERANHEAQTRIQFLQQRRMSQPQLFSGPPVPEMGPIRRNSYRARPLSMREGLLAQATGGFVHTSTAPFNSISTTSSPSFASATPYFNPVNGMALPPPRTHMHNGSFSQADLESLTGGAPMSPTAGALLPAGLFGDDLGLTDAEDDDDPGPPQAPSLDPSPNLRHVLPGLGAPGTIDRSQDPSSPVSPQSQSPSAFASPRESAGELQHYANPTNDNMDSDKRSIRSTSSSFQINPQASRFGGLFGLNRQRGKTFSDEGPALGSLKPAQSQSLPRQDHGPDGAGSSRRRGSVSEGAWYDSFIRTKTQPAESSSSPNHVTTRKRPFNMFGTKGDPWLTSMLGFEKPPSPRQGSTKSGEGMVLPRPSTESQTRFGWSVDQFGARSSPLGVDWSVNNTNTTSWSRMPSRRPSIQYGSTTNLINEDMLHDDLLDFPSTTRSPTQAPIGTRPQSSASHMPSSSQFSQLPPVPSTPPKLNPAAASFSIPLLGKKTEEDKAEKAKKAAEKAAEKEAKKAEKAEKKEEKEKKAKAERAEKAARKGKEKQLASDASIHSESRDATSPQDSRMSRDTPSFISTADASEASPRESLELSVSHTPSEQTGSVGKESFMQKLTRKGSTNQFLTFGKKSALFTKSKPTDTPGTPDEADEDSGFLGLGKSTDSVGNSPSIGTPKDKTSALSWGSIKKLGRKDKTPSLHESIASEATGDEDELLAEGPKA</sequence>
<feature type="compositionally biased region" description="Polar residues" evidence="5">
    <location>
        <begin position="1038"/>
        <end position="1050"/>
    </location>
</feature>
<feature type="compositionally biased region" description="Low complexity" evidence="5">
    <location>
        <begin position="633"/>
        <end position="651"/>
    </location>
</feature>
<dbReference type="InterPro" id="IPR047149">
    <property type="entry name" value="KIF11-like"/>
</dbReference>
<evidence type="ECO:0000256" key="2">
    <source>
        <dbReference type="ARBA" id="ARBA00022490"/>
    </source>
</evidence>
<dbReference type="Gene3D" id="2.60.40.10">
    <property type="entry name" value="Immunoglobulins"/>
    <property type="match status" value="1"/>
</dbReference>
<dbReference type="GO" id="GO:0072686">
    <property type="term" value="C:mitotic spindle"/>
    <property type="evidence" value="ECO:0007669"/>
    <property type="project" value="TreeGrafter"/>
</dbReference>
<gene>
    <name evidence="7" type="ORF">FB567DRAFT_472372</name>
</gene>
<dbReference type="PROSITE" id="PS50853">
    <property type="entry name" value="FN3"/>
    <property type="match status" value="1"/>
</dbReference>
<dbReference type="OrthoDB" id="5572782at2759"/>
<dbReference type="Proteomes" id="UP000813461">
    <property type="component" value="Unassembled WGS sequence"/>
</dbReference>
<dbReference type="Pfam" id="PF00041">
    <property type="entry name" value="fn3"/>
    <property type="match status" value="1"/>
</dbReference>
<comment type="caution">
    <text evidence="7">The sequence shown here is derived from an EMBL/GenBank/DDBJ whole genome shotgun (WGS) entry which is preliminary data.</text>
</comment>
<dbReference type="PANTHER" id="PTHR47970">
    <property type="entry name" value="KINESIN-LIKE PROTEIN KIF11"/>
    <property type="match status" value="1"/>
</dbReference>
<feature type="compositionally biased region" description="Polar residues" evidence="5">
    <location>
        <begin position="221"/>
        <end position="242"/>
    </location>
</feature>
<feature type="region of interest" description="Disordered" evidence="5">
    <location>
        <begin position="200"/>
        <end position="242"/>
    </location>
</feature>
<evidence type="ECO:0000313" key="7">
    <source>
        <dbReference type="EMBL" id="KAH7086620.1"/>
    </source>
</evidence>
<dbReference type="SUPFAM" id="SSF49265">
    <property type="entry name" value="Fibronectin type III"/>
    <property type="match status" value="1"/>
</dbReference>
<feature type="compositionally biased region" description="Polar residues" evidence="5">
    <location>
        <begin position="1006"/>
        <end position="1026"/>
    </location>
</feature>